<dbReference type="EMBL" id="JACIEF010000002">
    <property type="protein sequence ID" value="MBB4108620.1"/>
    <property type="molecule type" value="Genomic_DNA"/>
</dbReference>
<reference evidence="2" key="4">
    <citation type="submission" date="2024-05" db="EMBL/GenBank/DDBJ databases">
        <authorList>
            <person name="Sun Q."/>
            <person name="Zhou Y."/>
        </authorList>
    </citation>
    <scope>NUCLEOTIDE SEQUENCE</scope>
    <source>
        <strain evidence="2">CGMCC 1.15287</strain>
    </source>
</reference>
<gene>
    <name evidence="2" type="ORF">GCM10007422_00650</name>
    <name evidence="3" type="ORF">GGQ60_002601</name>
</gene>
<feature type="transmembrane region" description="Helical" evidence="1">
    <location>
        <begin position="128"/>
        <end position="148"/>
    </location>
</feature>
<feature type="transmembrane region" description="Helical" evidence="1">
    <location>
        <begin position="87"/>
        <end position="108"/>
    </location>
</feature>
<keyword evidence="1" id="KW-0472">Membrane</keyword>
<proteinExistence type="predicted"/>
<accession>A0A7W6KD98</accession>
<dbReference type="EMBL" id="BMHZ01000001">
    <property type="protein sequence ID" value="GGG91597.1"/>
    <property type="molecule type" value="Genomic_DNA"/>
</dbReference>
<name>A0A7W6KD98_9SPHI</name>
<organism evidence="3 4">
    <name type="scientific">Pedobacter zeae</name>
    <dbReference type="NCBI Taxonomy" id="1737356"/>
    <lineage>
        <taxon>Bacteria</taxon>
        <taxon>Pseudomonadati</taxon>
        <taxon>Bacteroidota</taxon>
        <taxon>Sphingobacteriia</taxon>
        <taxon>Sphingobacteriales</taxon>
        <taxon>Sphingobacteriaceae</taxon>
        <taxon>Pedobacter</taxon>
    </lineage>
</organism>
<dbReference type="Proteomes" id="UP000532273">
    <property type="component" value="Unassembled WGS sequence"/>
</dbReference>
<comment type="caution">
    <text evidence="3">The sequence shown here is derived from an EMBL/GenBank/DDBJ whole genome shotgun (WGS) entry which is preliminary data.</text>
</comment>
<keyword evidence="5" id="KW-1185">Reference proteome</keyword>
<dbReference type="AlphaFoldDB" id="A0A7W6KD98"/>
<dbReference type="RefSeq" id="WP_183764494.1">
    <property type="nucleotide sequence ID" value="NZ_BMHZ01000001.1"/>
</dbReference>
<evidence type="ECO:0000313" key="2">
    <source>
        <dbReference type="EMBL" id="GGG91597.1"/>
    </source>
</evidence>
<sequence length="160" mass="18448">MDFFWKHFLLSGVAFIKLDLSKIADNDFIFNFLGILLGFSLTIFTFIVSLVEKIKEKGEMKFQNDNNKLKKLQSVIDDLYVEIKDDIYFTFLSLIIIALAYLLETSIGDLDLKYFVINKTGLFNSIRLSVFLLNLYAIYDLIIVSFQLSDTVGILKKAED</sequence>
<reference evidence="5" key="2">
    <citation type="journal article" date="2019" name="Int. J. Syst. Evol. Microbiol.">
        <title>The Global Catalogue of Microorganisms (GCM) 10K type strain sequencing project: providing services to taxonomists for standard genome sequencing and annotation.</title>
        <authorList>
            <consortium name="The Broad Institute Genomics Platform"/>
            <consortium name="The Broad Institute Genome Sequencing Center for Infectious Disease"/>
            <person name="Wu L."/>
            <person name="Ma J."/>
        </authorList>
    </citation>
    <scope>NUCLEOTIDE SEQUENCE [LARGE SCALE GENOMIC DNA]</scope>
    <source>
        <strain evidence="5">CGMCC 1.15287</strain>
    </source>
</reference>
<evidence type="ECO:0000256" key="1">
    <source>
        <dbReference type="SAM" id="Phobius"/>
    </source>
</evidence>
<reference evidence="2" key="1">
    <citation type="journal article" date="2014" name="Int. J. Syst. Evol. Microbiol.">
        <title>Complete genome of a new Firmicutes species belonging to the dominant human colonic microbiota ('Ruminococcus bicirculans') reveals two chromosomes and a selective capacity to utilize plant glucans.</title>
        <authorList>
            <consortium name="NISC Comparative Sequencing Program"/>
            <person name="Wegmann U."/>
            <person name="Louis P."/>
            <person name="Goesmann A."/>
            <person name="Henrissat B."/>
            <person name="Duncan S.H."/>
            <person name="Flint H.J."/>
        </authorList>
    </citation>
    <scope>NUCLEOTIDE SEQUENCE</scope>
    <source>
        <strain evidence="2">CGMCC 1.15287</strain>
    </source>
</reference>
<evidence type="ECO:0000313" key="4">
    <source>
        <dbReference type="Proteomes" id="UP000532273"/>
    </source>
</evidence>
<evidence type="ECO:0000313" key="3">
    <source>
        <dbReference type="EMBL" id="MBB4108620.1"/>
    </source>
</evidence>
<reference evidence="3 4" key="3">
    <citation type="submission" date="2020-08" db="EMBL/GenBank/DDBJ databases">
        <title>Genomic Encyclopedia of Type Strains, Phase IV (KMG-IV): sequencing the most valuable type-strain genomes for metagenomic binning, comparative biology and taxonomic classification.</title>
        <authorList>
            <person name="Goeker M."/>
        </authorList>
    </citation>
    <scope>NUCLEOTIDE SEQUENCE [LARGE SCALE GENOMIC DNA]</scope>
    <source>
        <strain evidence="3 4">DSM 100774</strain>
    </source>
</reference>
<dbReference type="Proteomes" id="UP000642938">
    <property type="component" value="Unassembled WGS sequence"/>
</dbReference>
<keyword evidence="1" id="KW-0812">Transmembrane</keyword>
<keyword evidence="1" id="KW-1133">Transmembrane helix</keyword>
<protein>
    <submittedName>
        <fullName evidence="3">Uncharacterized protein</fullName>
    </submittedName>
</protein>
<evidence type="ECO:0000313" key="5">
    <source>
        <dbReference type="Proteomes" id="UP000642938"/>
    </source>
</evidence>
<feature type="transmembrane region" description="Helical" evidence="1">
    <location>
        <begin position="28"/>
        <end position="51"/>
    </location>
</feature>